<dbReference type="InParanoid" id="A0A0C2ZRJ3"/>
<sequence length="512" mass="57991">MGRKATTENPPIRAVQREYKDPRDLAKGWRSCTHPEGALYFCDARRRVYTDIDLRRQKNFDAVEKCIMELTKVAKPYGISFPDRNWELVLDIQKSRQKKFCRYYFVDPERRLLFWVHDWNPREVYDNLKGVKEQTHIKKALEMQYWTHCELYPHNRNFDIAVINELRGFIIHANAESITTDTSLIPFDTAEVSRMMDIMTVLENTVEPSNTGNDPIKCVIARFMGIFARVHYLNFHGQPGARLDVDQSVYESPKQRARKSVALRIADPFLFGGPSKYLKTLQSVWVDHTVIQPRWRAFIGALNAEWAGFTIYSTVMLAVDVGLLGAPGVDQGKENFQPVSVIAIYVSTLCTVGSLVASVILTGESRRFAGNTSDEMARYMTEMTSSLIGIDHMAIMYSVPFGLLGWGMMSFVIALTSIIFNSTYTPTLVTIGSTIVLVSIFVAWPMWVDIERSISEHILGRGAAGKDTVTATRTRGIWEMLRGGRKRRETSSGVDSERCGESSRSSSLTVTV</sequence>
<evidence type="ECO:0000256" key="2">
    <source>
        <dbReference type="SAM" id="Phobius"/>
    </source>
</evidence>
<organism evidence="3 4">
    <name type="scientific">Scleroderma citrinum Foug A</name>
    <dbReference type="NCBI Taxonomy" id="1036808"/>
    <lineage>
        <taxon>Eukaryota</taxon>
        <taxon>Fungi</taxon>
        <taxon>Dikarya</taxon>
        <taxon>Basidiomycota</taxon>
        <taxon>Agaricomycotina</taxon>
        <taxon>Agaricomycetes</taxon>
        <taxon>Agaricomycetidae</taxon>
        <taxon>Boletales</taxon>
        <taxon>Sclerodermatineae</taxon>
        <taxon>Sclerodermataceae</taxon>
        <taxon>Scleroderma</taxon>
    </lineage>
</organism>
<feature type="region of interest" description="Disordered" evidence="1">
    <location>
        <begin position="484"/>
        <end position="512"/>
    </location>
</feature>
<reference evidence="3 4" key="1">
    <citation type="submission" date="2014-04" db="EMBL/GenBank/DDBJ databases">
        <authorList>
            <consortium name="DOE Joint Genome Institute"/>
            <person name="Kuo A."/>
            <person name="Kohler A."/>
            <person name="Nagy L.G."/>
            <person name="Floudas D."/>
            <person name="Copeland A."/>
            <person name="Barry K.W."/>
            <person name="Cichocki N."/>
            <person name="Veneault-Fourrey C."/>
            <person name="LaButti K."/>
            <person name="Lindquist E.A."/>
            <person name="Lipzen A."/>
            <person name="Lundell T."/>
            <person name="Morin E."/>
            <person name="Murat C."/>
            <person name="Sun H."/>
            <person name="Tunlid A."/>
            <person name="Henrissat B."/>
            <person name="Grigoriev I.V."/>
            <person name="Hibbett D.S."/>
            <person name="Martin F."/>
            <person name="Nordberg H.P."/>
            <person name="Cantor M.N."/>
            <person name="Hua S.X."/>
        </authorList>
    </citation>
    <scope>NUCLEOTIDE SEQUENCE [LARGE SCALE GENOMIC DNA]</scope>
    <source>
        <strain evidence="3 4">Foug A</strain>
    </source>
</reference>
<feature type="compositionally biased region" description="Low complexity" evidence="1">
    <location>
        <begin position="502"/>
        <end position="512"/>
    </location>
</feature>
<proteinExistence type="predicted"/>
<keyword evidence="2" id="KW-0472">Membrane</keyword>
<accession>A0A0C2ZRJ3</accession>
<evidence type="ECO:0000313" key="4">
    <source>
        <dbReference type="Proteomes" id="UP000053989"/>
    </source>
</evidence>
<dbReference type="HOGENOM" id="CLU_015091_2_2_1"/>
<evidence type="ECO:0000256" key="1">
    <source>
        <dbReference type="SAM" id="MobiDB-lite"/>
    </source>
</evidence>
<feature type="transmembrane region" description="Helical" evidence="2">
    <location>
        <begin position="394"/>
        <end position="420"/>
    </location>
</feature>
<dbReference type="EMBL" id="KN822030">
    <property type="protein sequence ID" value="KIM64138.1"/>
    <property type="molecule type" value="Genomic_DNA"/>
</dbReference>
<dbReference type="STRING" id="1036808.A0A0C2ZRJ3"/>
<protein>
    <recommendedName>
        <fullName evidence="5">WW domain-containing protein</fullName>
    </recommendedName>
</protein>
<reference evidence="4" key="2">
    <citation type="submission" date="2015-01" db="EMBL/GenBank/DDBJ databases">
        <title>Evolutionary Origins and Diversification of the Mycorrhizal Mutualists.</title>
        <authorList>
            <consortium name="DOE Joint Genome Institute"/>
            <consortium name="Mycorrhizal Genomics Consortium"/>
            <person name="Kohler A."/>
            <person name="Kuo A."/>
            <person name="Nagy L.G."/>
            <person name="Floudas D."/>
            <person name="Copeland A."/>
            <person name="Barry K.W."/>
            <person name="Cichocki N."/>
            <person name="Veneault-Fourrey C."/>
            <person name="LaButti K."/>
            <person name="Lindquist E.A."/>
            <person name="Lipzen A."/>
            <person name="Lundell T."/>
            <person name="Morin E."/>
            <person name="Murat C."/>
            <person name="Riley R."/>
            <person name="Ohm R."/>
            <person name="Sun H."/>
            <person name="Tunlid A."/>
            <person name="Henrissat B."/>
            <person name="Grigoriev I.V."/>
            <person name="Hibbett D.S."/>
            <person name="Martin F."/>
        </authorList>
    </citation>
    <scope>NUCLEOTIDE SEQUENCE [LARGE SCALE GENOMIC DNA]</scope>
    <source>
        <strain evidence="4">Foug A</strain>
    </source>
</reference>
<name>A0A0C2ZRJ3_9AGAM</name>
<keyword evidence="2" id="KW-1133">Transmembrane helix</keyword>
<dbReference type="OrthoDB" id="2657661at2759"/>
<dbReference type="Proteomes" id="UP000053989">
    <property type="component" value="Unassembled WGS sequence"/>
</dbReference>
<feature type="transmembrane region" description="Helical" evidence="2">
    <location>
        <begin position="342"/>
        <end position="361"/>
    </location>
</feature>
<evidence type="ECO:0008006" key="5">
    <source>
        <dbReference type="Google" id="ProtNLM"/>
    </source>
</evidence>
<evidence type="ECO:0000313" key="3">
    <source>
        <dbReference type="EMBL" id="KIM64138.1"/>
    </source>
</evidence>
<dbReference type="AlphaFoldDB" id="A0A0C2ZRJ3"/>
<keyword evidence="4" id="KW-1185">Reference proteome</keyword>
<keyword evidence="2" id="KW-0812">Transmembrane</keyword>
<feature type="transmembrane region" description="Helical" evidence="2">
    <location>
        <begin position="426"/>
        <end position="447"/>
    </location>
</feature>
<gene>
    <name evidence="3" type="ORF">SCLCIDRAFT_659932</name>
</gene>